<sequence>FLLCITGVHCFVYTCNEVKGLITSKTSIAATNACVSLDEFISLRTGFATEVFIQDGTGENKWSLADIYKVGCVNSTVSWSIVADREDQGAGIDCDNYPFTVMFASIQSTIITAKNSGHYHYSDTAGNITVVDPRGGILIDFDCDNKQQRLDFYSGLGEGEDEEMFYMGTAECHDRFTLWALDTVVTISIPEDGHIKMTPYGTGGYLSIGATAYDMVIMGSGKSSNLIQHGEDDKFLWLDSDFGVTFHIDGFYEMDPKVGNFIVFTALCQNNPCTTKAIPLNSSDVHLSIDADLLSFDYYTKVNQSSYWRDEDSFFFRVISTPLVTEAPPTTPFMPAKPNTTYSCGCGLTNGVTSFSSSLWLDIIFVVDVSQSMDASTLQQASSLIESIMTSLTLDSNSENRKYSRVGLIAASDHAEIIFDLSSPFNNSLDLGQTSAVEADIGKGISAAMDMFSQASTRSARQLIYVIAASNSSSTSFSINFSQSKILTSSVADPFKESGGIIAVTEVDVLGSVSSLQRLSSPGYYNLGLSTNVNLDLQMLCDEPIASVLHLNQDSAMNLMREEHPAMAATSLNPPSLCSLMQDPTVPPLVLYYQLYMMMRRRISSLELPLNSEPRCLSGSGINTTGKSGNGWIHLILLTPNGRRVSQERASAHTQFKPLDSTVPGIPPIVGVTTSSCARKRPVQSPNSVI</sequence>
<comment type="caution">
    <text evidence="2">The sequence shown here is derived from an EMBL/GenBank/DDBJ whole genome shotgun (WGS) entry which is preliminary data.</text>
</comment>
<dbReference type="InterPro" id="IPR036465">
    <property type="entry name" value="vWFA_dom_sf"/>
</dbReference>
<dbReference type="Gene3D" id="3.40.50.410">
    <property type="entry name" value="von Willebrand factor, type A domain"/>
    <property type="match status" value="1"/>
</dbReference>
<feature type="non-terminal residue" evidence="2">
    <location>
        <position position="1"/>
    </location>
</feature>
<reference evidence="3" key="1">
    <citation type="submission" date="2022-10" db="EMBL/GenBank/DDBJ databases">
        <title>Genome assembly of Pristionchus species.</title>
        <authorList>
            <person name="Yoshida K."/>
            <person name="Sommer R.J."/>
        </authorList>
    </citation>
    <scope>NUCLEOTIDE SEQUENCE [LARGE SCALE GENOMIC DNA]</scope>
    <source>
        <strain evidence="3">RS5460</strain>
    </source>
</reference>
<dbReference type="PROSITE" id="PS50234">
    <property type="entry name" value="VWFA"/>
    <property type="match status" value="1"/>
</dbReference>
<dbReference type="InterPro" id="IPR002035">
    <property type="entry name" value="VWF_A"/>
</dbReference>
<feature type="non-terminal residue" evidence="2">
    <location>
        <position position="690"/>
    </location>
</feature>
<dbReference type="CDD" id="cd00198">
    <property type="entry name" value="vWFA"/>
    <property type="match status" value="1"/>
</dbReference>
<evidence type="ECO:0000259" key="1">
    <source>
        <dbReference type="PROSITE" id="PS50234"/>
    </source>
</evidence>
<organism evidence="2 3">
    <name type="scientific">Pristionchus mayeri</name>
    <dbReference type="NCBI Taxonomy" id="1317129"/>
    <lineage>
        <taxon>Eukaryota</taxon>
        <taxon>Metazoa</taxon>
        <taxon>Ecdysozoa</taxon>
        <taxon>Nematoda</taxon>
        <taxon>Chromadorea</taxon>
        <taxon>Rhabditida</taxon>
        <taxon>Rhabditina</taxon>
        <taxon>Diplogasteromorpha</taxon>
        <taxon>Diplogasteroidea</taxon>
        <taxon>Neodiplogasteridae</taxon>
        <taxon>Pristionchus</taxon>
    </lineage>
</organism>
<dbReference type="Proteomes" id="UP001328107">
    <property type="component" value="Unassembled WGS sequence"/>
</dbReference>
<accession>A0AAN5DGR1</accession>
<gene>
    <name evidence="2" type="ORF">PMAYCL1PPCAC_33158</name>
</gene>
<evidence type="ECO:0000313" key="3">
    <source>
        <dbReference type="Proteomes" id="UP001328107"/>
    </source>
</evidence>
<feature type="domain" description="VWFA" evidence="1">
    <location>
        <begin position="362"/>
        <end position="540"/>
    </location>
</feature>
<dbReference type="PANTHER" id="PTHR31024:SF3">
    <property type="entry name" value="C-TYPE LECTIN-RELATED"/>
    <property type="match status" value="1"/>
</dbReference>
<dbReference type="AlphaFoldDB" id="A0AAN5DGR1"/>
<name>A0AAN5DGR1_9BILA</name>
<dbReference type="Pfam" id="PF00092">
    <property type="entry name" value="VWA"/>
    <property type="match status" value="1"/>
</dbReference>
<dbReference type="SUPFAM" id="SSF53300">
    <property type="entry name" value="vWA-like"/>
    <property type="match status" value="1"/>
</dbReference>
<dbReference type="SMART" id="SM00327">
    <property type="entry name" value="VWA"/>
    <property type="match status" value="1"/>
</dbReference>
<evidence type="ECO:0000313" key="2">
    <source>
        <dbReference type="EMBL" id="GMR62963.1"/>
    </source>
</evidence>
<protein>
    <recommendedName>
        <fullName evidence="1">VWFA domain-containing protein</fullName>
    </recommendedName>
</protein>
<keyword evidence="3" id="KW-1185">Reference proteome</keyword>
<dbReference type="EMBL" id="BTRK01000006">
    <property type="protein sequence ID" value="GMR62963.1"/>
    <property type="molecule type" value="Genomic_DNA"/>
</dbReference>
<proteinExistence type="predicted"/>
<dbReference type="PANTHER" id="PTHR31024">
    <property type="entry name" value="C-TYPE LECTIN"/>
    <property type="match status" value="1"/>
</dbReference>